<accession>A0A401NM17</accession>
<sequence length="74" mass="8158">MPSSGRLFLSPDLQIRLEWTFLSGIVASILNVYYVEATHPGLADVSFDLSRCEPTLDLCVLVMTFSCKESAMAT</sequence>
<organism evidence="1 2">
    <name type="scientific">Scyliorhinus torazame</name>
    <name type="common">Cloudy catshark</name>
    <name type="synonym">Catulus torazame</name>
    <dbReference type="NCBI Taxonomy" id="75743"/>
    <lineage>
        <taxon>Eukaryota</taxon>
        <taxon>Metazoa</taxon>
        <taxon>Chordata</taxon>
        <taxon>Craniata</taxon>
        <taxon>Vertebrata</taxon>
        <taxon>Chondrichthyes</taxon>
        <taxon>Elasmobranchii</taxon>
        <taxon>Galeomorphii</taxon>
        <taxon>Galeoidea</taxon>
        <taxon>Carcharhiniformes</taxon>
        <taxon>Scyliorhinidae</taxon>
        <taxon>Scyliorhinus</taxon>
    </lineage>
</organism>
<protein>
    <submittedName>
        <fullName evidence="1">Uncharacterized protein</fullName>
    </submittedName>
</protein>
<name>A0A401NM17_SCYTO</name>
<evidence type="ECO:0000313" key="2">
    <source>
        <dbReference type="Proteomes" id="UP000288216"/>
    </source>
</evidence>
<reference evidence="1 2" key="1">
    <citation type="journal article" date="2018" name="Nat. Ecol. Evol.">
        <title>Shark genomes provide insights into elasmobranch evolution and the origin of vertebrates.</title>
        <authorList>
            <person name="Hara Y"/>
            <person name="Yamaguchi K"/>
            <person name="Onimaru K"/>
            <person name="Kadota M"/>
            <person name="Koyanagi M"/>
            <person name="Keeley SD"/>
            <person name="Tatsumi K"/>
            <person name="Tanaka K"/>
            <person name="Motone F"/>
            <person name="Kageyama Y"/>
            <person name="Nozu R"/>
            <person name="Adachi N"/>
            <person name="Nishimura O"/>
            <person name="Nakagawa R"/>
            <person name="Tanegashima C"/>
            <person name="Kiyatake I"/>
            <person name="Matsumoto R"/>
            <person name="Murakumo K"/>
            <person name="Nishida K"/>
            <person name="Terakita A"/>
            <person name="Kuratani S"/>
            <person name="Sato K"/>
            <person name="Hyodo S Kuraku.S."/>
        </authorList>
    </citation>
    <scope>NUCLEOTIDE SEQUENCE [LARGE SCALE GENOMIC DNA]</scope>
</reference>
<dbReference type="EMBL" id="BFAA01001213">
    <property type="protein sequence ID" value="GCB61889.1"/>
    <property type="molecule type" value="Genomic_DNA"/>
</dbReference>
<comment type="caution">
    <text evidence="1">The sequence shown here is derived from an EMBL/GenBank/DDBJ whole genome shotgun (WGS) entry which is preliminary data.</text>
</comment>
<keyword evidence="2" id="KW-1185">Reference proteome</keyword>
<gene>
    <name evidence="1" type="ORF">scyTo_0004167</name>
</gene>
<evidence type="ECO:0000313" key="1">
    <source>
        <dbReference type="EMBL" id="GCB61889.1"/>
    </source>
</evidence>
<proteinExistence type="predicted"/>
<dbReference type="AlphaFoldDB" id="A0A401NM17"/>
<dbReference type="Proteomes" id="UP000288216">
    <property type="component" value="Unassembled WGS sequence"/>
</dbReference>